<keyword evidence="6" id="KW-0808">Transferase</keyword>
<keyword evidence="7 14" id="KW-0812">Transmembrane</keyword>
<dbReference type="RefSeq" id="WP_078712789.1">
    <property type="nucleotide sequence ID" value="NZ_FUWY01000009.1"/>
</dbReference>
<protein>
    <recommendedName>
        <fullName evidence="3">histidine kinase</fullName>
        <ecNumber evidence="3">2.7.13.3</ecNumber>
    </recommendedName>
</protein>
<dbReference type="InterPro" id="IPR003661">
    <property type="entry name" value="HisK_dim/P_dom"/>
</dbReference>
<dbReference type="GO" id="GO:0000155">
    <property type="term" value="F:phosphorelay sensor kinase activity"/>
    <property type="evidence" value="ECO:0007669"/>
    <property type="project" value="InterPro"/>
</dbReference>
<dbReference type="OrthoDB" id="9813151at2"/>
<name>A0A1T4QCI1_9FIRM</name>
<gene>
    <name evidence="16" type="ORF">SAMN02745191_2406</name>
</gene>
<evidence type="ECO:0000256" key="9">
    <source>
        <dbReference type="ARBA" id="ARBA00022777"/>
    </source>
</evidence>
<dbReference type="PANTHER" id="PTHR45528">
    <property type="entry name" value="SENSOR HISTIDINE KINASE CPXA"/>
    <property type="match status" value="1"/>
</dbReference>
<evidence type="ECO:0000313" key="17">
    <source>
        <dbReference type="Proteomes" id="UP000243297"/>
    </source>
</evidence>
<dbReference type="InterPro" id="IPR036890">
    <property type="entry name" value="HATPase_C_sf"/>
</dbReference>
<sequence length="479" mass="55101">MKKPIKLQWKLLIYLVTFMFGILALLWVFQIGLLQPLYEYNKVSVAKETAANIEKVINNEDISDYIASLSEQNDLCALVITDSQMINTNVTGCMINRLPYDKLVEYYSLAKENGGSYLSKSELVEMSFNPNAPDESFVSKYKGDKNIVYTKVVEDESGLVSIILVNTRVTRVNAATQTLSDQLFMIGCIIFIATVILVLFLTKKIVKPIVKIKEATNNLAGGKYENVSKKDDYLEIYELNKTLEYAATQIQKADKAKRDLIANVSHDLRTPLTMITGYGEMMLDLPDEKTDENIKVIVAESKRLNLIVNDLLDLSRLNENKIELHKENFNLTECIQDVLKTYESYSRQEEFHIQFDFNRPIMIYADKKRIAQVLHNFIDNAINYSNQNKRIEIRQILKDNLIRIEIQDFGQGIETNQIELIWDRYYKVDKEHNRVSQGSGIGLAIVKEVLELHQFNYGVKSKINEGSIFYFEMPVLESE</sequence>
<evidence type="ECO:0000256" key="13">
    <source>
        <dbReference type="ARBA" id="ARBA00023136"/>
    </source>
</evidence>
<evidence type="ECO:0000259" key="15">
    <source>
        <dbReference type="PROSITE" id="PS50109"/>
    </source>
</evidence>
<dbReference type="InterPro" id="IPR005467">
    <property type="entry name" value="His_kinase_dom"/>
</dbReference>
<dbReference type="SMART" id="SM00388">
    <property type="entry name" value="HisKA"/>
    <property type="match status" value="1"/>
</dbReference>
<dbReference type="PRINTS" id="PR00344">
    <property type="entry name" value="BCTRLSENSOR"/>
</dbReference>
<comment type="subcellular location">
    <subcellularLocation>
        <location evidence="2">Cell membrane</location>
        <topology evidence="2">Multi-pass membrane protein</topology>
    </subcellularLocation>
</comment>
<dbReference type="PANTHER" id="PTHR45528:SF1">
    <property type="entry name" value="SENSOR HISTIDINE KINASE CPXA"/>
    <property type="match status" value="1"/>
</dbReference>
<dbReference type="AlphaFoldDB" id="A0A1T4QCI1"/>
<proteinExistence type="predicted"/>
<dbReference type="InterPro" id="IPR003594">
    <property type="entry name" value="HATPase_dom"/>
</dbReference>
<evidence type="ECO:0000256" key="6">
    <source>
        <dbReference type="ARBA" id="ARBA00022679"/>
    </source>
</evidence>
<dbReference type="Pfam" id="PF02518">
    <property type="entry name" value="HATPase_c"/>
    <property type="match status" value="1"/>
</dbReference>
<evidence type="ECO:0000313" key="16">
    <source>
        <dbReference type="EMBL" id="SKA01405.1"/>
    </source>
</evidence>
<comment type="catalytic activity">
    <reaction evidence="1">
        <text>ATP + protein L-histidine = ADP + protein N-phospho-L-histidine.</text>
        <dbReference type="EC" id="2.7.13.3"/>
    </reaction>
</comment>
<evidence type="ECO:0000256" key="11">
    <source>
        <dbReference type="ARBA" id="ARBA00022989"/>
    </source>
</evidence>
<evidence type="ECO:0000256" key="3">
    <source>
        <dbReference type="ARBA" id="ARBA00012438"/>
    </source>
</evidence>
<dbReference type="EMBL" id="FUWY01000009">
    <property type="protein sequence ID" value="SKA01405.1"/>
    <property type="molecule type" value="Genomic_DNA"/>
</dbReference>
<dbReference type="SUPFAM" id="SSF55874">
    <property type="entry name" value="ATPase domain of HSP90 chaperone/DNA topoisomerase II/histidine kinase"/>
    <property type="match status" value="1"/>
</dbReference>
<dbReference type="PROSITE" id="PS50109">
    <property type="entry name" value="HIS_KIN"/>
    <property type="match status" value="1"/>
</dbReference>
<dbReference type="Gene3D" id="3.30.565.10">
    <property type="entry name" value="Histidine kinase-like ATPase, C-terminal domain"/>
    <property type="match status" value="1"/>
</dbReference>
<evidence type="ECO:0000256" key="12">
    <source>
        <dbReference type="ARBA" id="ARBA00023012"/>
    </source>
</evidence>
<feature type="transmembrane region" description="Helical" evidence="14">
    <location>
        <begin position="183"/>
        <end position="202"/>
    </location>
</feature>
<dbReference type="GO" id="GO:0005524">
    <property type="term" value="F:ATP binding"/>
    <property type="evidence" value="ECO:0007669"/>
    <property type="project" value="UniProtKB-KW"/>
</dbReference>
<dbReference type="InterPro" id="IPR036097">
    <property type="entry name" value="HisK_dim/P_sf"/>
</dbReference>
<dbReference type="InterPro" id="IPR004358">
    <property type="entry name" value="Sig_transdc_His_kin-like_C"/>
</dbReference>
<evidence type="ECO:0000256" key="14">
    <source>
        <dbReference type="SAM" id="Phobius"/>
    </source>
</evidence>
<evidence type="ECO:0000256" key="8">
    <source>
        <dbReference type="ARBA" id="ARBA00022741"/>
    </source>
</evidence>
<dbReference type="STRING" id="118967.SAMN02745191_2406"/>
<evidence type="ECO:0000256" key="10">
    <source>
        <dbReference type="ARBA" id="ARBA00022840"/>
    </source>
</evidence>
<evidence type="ECO:0000256" key="1">
    <source>
        <dbReference type="ARBA" id="ARBA00000085"/>
    </source>
</evidence>
<dbReference type="Proteomes" id="UP000243297">
    <property type="component" value="Unassembled WGS sequence"/>
</dbReference>
<dbReference type="CDD" id="cd00082">
    <property type="entry name" value="HisKA"/>
    <property type="match status" value="1"/>
</dbReference>
<dbReference type="FunFam" id="1.10.287.130:FF:000001">
    <property type="entry name" value="Two-component sensor histidine kinase"/>
    <property type="match status" value="1"/>
</dbReference>
<keyword evidence="5" id="KW-0597">Phosphoprotein</keyword>
<keyword evidence="13 14" id="KW-0472">Membrane</keyword>
<dbReference type="Pfam" id="PF00512">
    <property type="entry name" value="HisKA"/>
    <property type="match status" value="1"/>
</dbReference>
<organism evidence="16 17">
    <name type="scientific">Anaerorhabdus furcosa</name>
    <dbReference type="NCBI Taxonomy" id="118967"/>
    <lineage>
        <taxon>Bacteria</taxon>
        <taxon>Bacillati</taxon>
        <taxon>Bacillota</taxon>
        <taxon>Erysipelotrichia</taxon>
        <taxon>Erysipelotrichales</taxon>
        <taxon>Erysipelotrichaceae</taxon>
        <taxon>Anaerorhabdus</taxon>
    </lineage>
</organism>
<dbReference type="Gene3D" id="6.10.340.10">
    <property type="match status" value="1"/>
</dbReference>
<keyword evidence="12" id="KW-0902">Two-component regulatory system</keyword>
<dbReference type="Gene3D" id="1.10.287.130">
    <property type="match status" value="1"/>
</dbReference>
<keyword evidence="4" id="KW-1003">Cell membrane</keyword>
<dbReference type="InterPro" id="IPR050398">
    <property type="entry name" value="HssS/ArlS-like"/>
</dbReference>
<keyword evidence="8" id="KW-0547">Nucleotide-binding</keyword>
<keyword evidence="11 14" id="KW-1133">Transmembrane helix</keyword>
<evidence type="ECO:0000256" key="2">
    <source>
        <dbReference type="ARBA" id="ARBA00004651"/>
    </source>
</evidence>
<reference evidence="17" key="1">
    <citation type="submission" date="2017-02" db="EMBL/GenBank/DDBJ databases">
        <authorList>
            <person name="Varghese N."/>
            <person name="Submissions S."/>
        </authorList>
    </citation>
    <scope>NUCLEOTIDE SEQUENCE [LARGE SCALE GENOMIC DNA]</scope>
    <source>
        <strain evidence="17">ATCC 25662</strain>
    </source>
</reference>
<keyword evidence="10" id="KW-0067">ATP-binding</keyword>
<keyword evidence="9 16" id="KW-0418">Kinase</keyword>
<evidence type="ECO:0000256" key="5">
    <source>
        <dbReference type="ARBA" id="ARBA00022553"/>
    </source>
</evidence>
<feature type="transmembrane region" description="Helical" evidence="14">
    <location>
        <begin position="12"/>
        <end position="33"/>
    </location>
</feature>
<accession>A0A1T4QCI1</accession>
<feature type="domain" description="Histidine kinase" evidence="15">
    <location>
        <begin position="263"/>
        <end position="477"/>
    </location>
</feature>
<dbReference type="SMART" id="SM00387">
    <property type="entry name" value="HATPase_c"/>
    <property type="match status" value="1"/>
</dbReference>
<dbReference type="FunFam" id="3.30.565.10:FF:000006">
    <property type="entry name" value="Sensor histidine kinase WalK"/>
    <property type="match status" value="1"/>
</dbReference>
<keyword evidence="17" id="KW-1185">Reference proteome</keyword>
<evidence type="ECO:0000256" key="4">
    <source>
        <dbReference type="ARBA" id="ARBA00022475"/>
    </source>
</evidence>
<evidence type="ECO:0000256" key="7">
    <source>
        <dbReference type="ARBA" id="ARBA00022692"/>
    </source>
</evidence>
<dbReference type="SUPFAM" id="SSF47384">
    <property type="entry name" value="Homodimeric domain of signal transducing histidine kinase"/>
    <property type="match status" value="1"/>
</dbReference>
<dbReference type="GO" id="GO:0005886">
    <property type="term" value="C:plasma membrane"/>
    <property type="evidence" value="ECO:0007669"/>
    <property type="project" value="UniProtKB-SubCell"/>
</dbReference>
<dbReference type="EC" id="2.7.13.3" evidence="3"/>